<dbReference type="PROSITE" id="PS51192">
    <property type="entry name" value="HELICASE_ATP_BIND_1"/>
    <property type="match status" value="1"/>
</dbReference>
<keyword evidence="4" id="KW-0067">ATP-binding</keyword>
<evidence type="ECO:0000256" key="1">
    <source>
        <dbReference type="ARBA" id="ARBA00004123"/>
    </source>
</evidence>
<dbReference type="Gene3D" id="2.40.50.40">
    <property type="match status" value="2"/>
</dbReference>
<keyword evidence="10" id="KW-1185">Reference proteome</keyword>
<dbReference type="EMBL" id="MNPJ01000012">
    <property type="protein sequence ID" value="OQS55265.1"/>
    <property type="molecule type" value="Genomic_DNA"/>
</dbReference>
<dbReference type="GO" id="GO:0042393">
    <property type="term" value="F:histone binding"/>
    <property type="evidence" value="ECO:0007669"/>
    <property type="project" value="TreeGrafter"/>
</dbReference>
<dbReference type="GO" id="GO:0005634">
    <property type="term" value="C:nucleus"/>
    <property type="evidence" value="ECO:0007669"/>
    <property type="project" value="UniProtKB-SubCell"/>
</dbReference>
<dbReference type="InterPro" id="IPR000330">
    <property type="entry name" value="SNF2_N"/>
</dbReference>
<dbReference type="SUPFAM" id="SSF52540">
    <property type="entry name" value="P-loop containing nucleoside triphosphate hydrolases"/>
    <property type="match status" value="2"/>
</dbReference>
<organism evidence="9 10">
    <name type="scientific">Ecytonucleospora hepatopenaei</name>
    <dbReference type="NCBI Taxonomy" id="646526"/>
    <lineage>
        <taxon>Eukaryota</taxon>
        <taxon>Fungi</taxon>
        <taxon>Fungi incertae sedis</taxon>
        <taxon>Microsporidia</taxon>
        <taxon>Enterocytozoonidae</taxon>
        <taxon>Ecytonucleospora</taxon>
    </lineage>
</organism>
<dbReference type="PANTHER" id="PTHR45623">
    <property type="entry name" value="CHROMODOMAIN-HELICASE-DNA-BINDING PROTEIN 3-RELATED-RELATED"/>
    <property type="match status" value="1"/>
</dbReference>
<keyword evidence="5" id="KW-0539">Nucleus</keyword>
<evidence type="ECO:0000256" key="6">
    <source>
        <dbReference type="SAM" id="MobiDB-lite"/>
    </source>
</evidence>
<evidence type="ECO:0000256" key="4">
    <source>
        <dbReference type="ARBA" id="ARBA00022840"/>
    </source>
</evidence>
<proteinExistence type="predicted"/>
<dbReference type="Proteomes" id="UP000192758">
    <property type="component" value="Unassembled WGS sequence"/>
</dbReference>
<dbReference type="PANTHER" id="PTHR45623:SF11">
    <property type="entry name" value="KISMET, ISOFORM C"/>
    <property type="match status" value="1"/>
</dbReference>
<protein>
    <submittedName>
        <fullName evidence="9">Chd6</fullName>
    </submittedName>
</protein>
<dbReference type="CDD" id="cd18793">
    <property type="entry name" value="SF2_C_SNF"/>
    <property type="match status" value="1"/>
</dbReference>
<dbReference type="InterPro" id="IPR014001">
    <property type="entry name" value="Helicase_ATP-bd"/>
</dbReference>
<reference evidence="9 10" key="1">
    <citation type="journal article" date="2017" name="Environ. Microbiol.">
        <title>Decay of the glycolytic pathway and adaptation to intranuclear parasitism within Enterocytozoonidae microsporidia.</title>
        <authorList>
            <person name="Wiredu Boakye D."/>
            <person name="Jaroenlak P."/>
            <person name="Prachumwat A."/>
            <person name="Williams T.A."/>
            <person name="Bateman K.S."/>
            <person name="Itsathitphaisarn O."/>
            <person name="Sritunyalucksana K."/>
            <person name="Paszkiewicz K.H."/>
            <person name="Moore K.A."/>
            <person name="Stentiford G.D."/>
            <person name="Williams B.A."/>
        </authorList>
    </citation>
    <scope>NUCLEOTIDE SEQUENCE [LARGE SCALE GENOMIC DNA]</scope>
    <source>
        <strain evidence="9 10">TH1</strain>
    </source>
</reference>
<dbReference type="SUPFAM" id="SSF54160">
    <property type="entry name" value="Chromo domain-like"/>
    <property type="match status" value="2"/>
</dbReference>
<dbReference type="OrthoDB" id="5857104at2759"/>
<dbReference type="GO" id="GO:0005524">
    <property type="term" value="F:ATP binding"/>
    <property type="evidence" value="ECO:0007669"/>
    <property type="project" value="UniProtKB-KW"/>
</dbReference>
<keyword evidence="3" id="KW-0378">Hydrolase</keyword>
<dbReference type="SMART" id="SM00487">
    <property type="entry name" value="DEXDc"/>
    <property type="match status" value="1"/>
</dbReference>
<dbReference type="InterPro" id="IPR016197">
    <property type="entry name" value="Chromo-like_dom_sf"/>
</dbReference>
<feature type="region of interest" description="Disordered" evidence="6">
    <location>
        <begin position="99"/>
        <end position="119"/>
    </location>
</feature>
<gene>
    <name evidence="9" type="primary">Chd6</name>
    <name evidence="9" type="ORF">EHP00_591</name>
</gene>
<dbReference type="GO" id="GO:0003677">
    <property type="term" value="F:DNA binding"/>
    <property type="evidence" value="ECO:0007669"/>
    <property type="project" value="TreeGrafter"/>
</dbReference>
<dbReference type="InterPro" id="IPR049730">
    <property type="entry name" value="SNF2/RAD54-like_C"/>
</dbReference>
<keyword evidence="2" id="KW-0547">Nucleotide-binding</keyword>
<sequence length="1185" mass="138402">MNQPQETEQRGRGRPRKNQPSYNFKPPVYNSPLGYQYTQPIFFNVNMSVPASTPQYINQPRSSRPSKEGGIITQEDFSYEPRVKRAAALKSVSQITKTKKNVESESSIEESENHSLDTQIEEDPYEKLLKYDNGKYFVKFRNMSYIHCDWVEEDEIAKTRAGVIKIKKFKPVDIDPDYLVIGKILAEGRDDENRETFMIKWKSMPYEFSTVELKEDLINVEGFKEGLEDLKERKKMRHSKYPIEWRPAKNLQKTLDADETYKNNNKLRSYQLEGVNWLLNRWYWNSSCIIADEMGLGKTVQSVCFVQSLSKFFSYNHPVIVVAPLSTIVHWEREFAAWTDLRVLTYRGTVEGRDVVAEYEFTHRTGNINVRLFDIIITTYEMVMTGMEHLGQIDFSIAIIDEAHRLKNVNSKAAKALRALKTNHRVLLTGTPIQNNLSELWALFNFIDPQRFSNLDAFLAEYKMKNASDVDKLQAVLKPLMLRRMKEDVETTIPVKEETIIEVELTMTQKRYYRAILEKNMDFLSNNNKNNVPNLINAMMELRKCCIHPYLIKGAEESIIKDFLQTKNVEKEEIKNILNSNVKVENLKGYDLDLRYINKCDLYYKILIQSSGKLVLLDKLLNKLHGKHKVLIFSQMTMCLDLLSEYLSYRKFKYERIDGGVKAEKRQEAIDRFSTEDSFVFLLCTRAGGVGINLTAADTCVIFDSDWNPQNDLQAQARCHRIGQKNQVKIYRLVTRNSYEREMFDRAGMKLGLDRAVLQKMTYMEGDTHAIEKEVKKDGGKDKGEMIQMLLRKGAYGVLMDQEDEGDQFCEEDIDQILERRTKVIKHEDGGNVFSKATFQVEEEVDDPFFWDNLLNTKKNSEKEGRIKRLCRKLSRDGNIEDLDELESELKSVNSVSSKEKEVYKLFLEILVNGFKNLSGKFDLKKNIVDNDIKQLYKYCLDLINSEKVKMDFMEKMDEYLLDYDVNLYETFSATYLKHHEQFLFRIQVPVLVYNILGQVSSVEKARGFSKEDDEFICNQTVVMGYGNFTLKGKTSEEVNQRIRKILTVLYHKQDVQDYDNLYLKAILNFGRVTVMNKESVQQYIGRDTTNLEELINKICSMTKRARKDTPEATCYERIVFFDNLEELEEFAPIRKTGMPKTWNSKKDKELRLFLLTEGFVKLYDEYNLTEDVVVKRFEQLFKKS</sequence>
<evidence type="ECO:0000256" key="3">
    <source>
        <dbReference type="ARBA" id="ARBA00022801"/>
    </source>
</evidence>
<dbReference type="SMART" id="SM00490">
    <property type="entry name" value="HELICc"/>
    <property type="match status" value="1"/>
</dbReference>
<evidence type="ECO:0000259" key="7">
    <source>
        <dbReference type="PROSITE" id="PS51192"/>
    </source>
</evidence>
<dbReference type="GO" id="GO:0016887">
    <property type="term" value="F:ATP hydrolysis activity"/>
    <property type="evidence" value="ECO:0007669"/>
    <property type="project" value="TreeGrafter"/>
</dbReference>
<dbReference type="Pfam" id="PF00176">
    <property type="entry name" value="SNF2-rel_dom"/>
    <property type="match status" value="1"/>
</dbReference>
<dbReference type="GO" id="GO:0003682">
    <property type="term" value="F:chromatin binding"/>
    <property type="evidence" value="ECO:0007669"/>
    <property type="project" value="TreeGrafter"/>
</dbReference>
<evidence type="ECO:0000256" key="5">
    <source>
        <dbReference type="ARBA" id="ARBA00023242"/>
    </source>
</evidence>
<evidence type="ECO:0000313" key="10">
    <source>
        <dbReference type="Proteomes" id="UP000192758"/>
    </source>
</evidence>
<dbReference type="Gene3D" id="3.40.50.300">
    <property type="entry name" value="P-loop containing nucleotide triphosphate hydrolases"/>
    <property type="match status" value="2"/>
</dbReference>
<dbReference type="VEuPathDB" id="MicrosporidiaDB:EHP00_591"/>
<name>A0A1W0E7N0_9MICR</name>
<dbReference type="Pfam" id="PF00271">
    <property type="entry name" value="Helicase_C"/>
    <property type="match status" value="1"/>
</dbReference>
<dbReference type="InterPro" id="IPR001650">
    <property type="entry name" value="Helicase_C-like"/>
</dbReference>
<dbReference type="GO" id="GO:0010468">
    <property type="term" value="P:regulation of gene expression"/>
    <property type="evidence" value="ECO:0007669"/>
    <property type="project" value="TreeGrafter"/>
</dbReference>
<dbReference type="PROSITE" id="PS51194">
    <property type="entry name" value="HELICASE_CTER"/>
    <property type="match status" value="1"/>
</dbReference>
<dbReference type="AlphaFoldDB" id="A0A1W0E7N0"/>
<evidence type="ECO:0000313" key="9">
    <source>
        <dbReference type="EMBL" id="OQS55265.1"/>
    </source>
</evidence>
<dbReference type="GO" id="GO:0140658">
    <property type="term" value="F:ATP-dependent chromatin remodeler activity"/>
    <property type="evidence" value="ECO:0007669"/>
    <property type="project" value="TreeGrafter"/>
</dbReference>
<comment type="subcellular location">
    <subcellularLocation>
        <location evidence="1">Nucleus</location>
    </subcellularLocation>
</comment>
<accession>A0A1W0E7N0</accession>
<evidence type="ECO:0000256" key="2">
    <source>
        <dbReference type="ARBA" id="ARBA00022741"/>
    </source>
</evidence>
<feature type="domain" description="Helicase C-terminal" evidence="8">
    <location>
        <begin position="616"/>
        <end position="764"/>
    </location>
</feature>
<dbReference type="InterPro" id="IPR027417">
    <property type="entry name" value="P-loop_NTPase"/>
</dbReference>
<evidence type="ECO:0000259" key="8">
    <source>
        <dbReference type="PROSITE" id="PS51194"/>
    </source>
</evidence>
<dbReference type="InterPro" id="IPR038718">
    <property type="entry name" value="SNF2-like_sf"/>
</dbReference>
<comment type="caution">
    <text evidence="9">The sequence shown here is derived from an EMBL/GenBank/DDBJ whole genome shotgun (WGS) entry which is preliminary data.</text>
</comment>
<feature type="region of interest" description="Disordered" evidence="6">
    <location>
        <begin position="1"/>
        <end position="27"/>
    </location>
</feature>
<dbReference type="STRING" id="646526.A0A1W0E7N0"/>
<dbReference type="GO" id="GO:0000785">
    <property type="term" value="C:chromatin"/>
    <property type="evidence" value="ECO:0007669"/>
    <property type="project" value="TreeGrafter"/>
</dbReference>
<feature type="domain" description="Helicase ATP-binding" evidence="7">
    <location>
        <begin position="279"/>
        <end position="450"/>
    </location>
</feature>
<dbReference type="Gene3D" id="3.40.50.10810">
    <property type="entry name" value="Tandem AAA-ATPase domain"/>
    <property type="match status" value="1"/>
</dbReference>